<reference evidence="1 2" key="1">
    <citation type="submission" date="2023-11" db="EMBL/GenBank/DDBJ databases">
        <title>Halocaridina rubra genome assembly.</title>
        <authorList>
            <person name="Smith C."/>
        </authorList>
    </citation>
    <scope>NUCLEOTIDE SEQUENCE [LARGE SCALE GENOMIC DNA]</scope>
    <source>
        <strain evidence="1">EP-1</strain>
        <tissue evidence="1">Whole</tissue>
    </source>
</reference>
<dbReference type="AlphaFoldDB" id="A0AAN8WMH8"/>
<protein>
    <submittedName>
        <fullName evidence="1">Uncharacterized protein</fullName>
    </submittedName>
</protein>
<evidence type="ECO:0000313" key="1">
    <source>
        <dbReference type="EMBL" id="KAK7068850.1"/>
    </source>
</evidence>
<evidence type="ECO:0000313" key="2">
    <source>
        <dbReference type="Proteomes" id="UP001381693"/>
    </source>
</evidence>
<accession>A0AAN8WMH8</accession>
<proteinExistence type="predicted"/>
<organism evidence="1 2">
    <name type="scientific">Halocaridina rubra</name>
    <name type="common">Hawaiian red shrimp</name>
    <dbReference type="NCBI Taxonomy" id="373956"/>
    <lineage>
        <taxon>Eukaryota</taxon>
        <taxon>Metazoa</taxon>
        <taxon>Ecdysozoa</taxon>
        <taxon>Arthropoda</taxon>
        <taxon>Crustacea</taxon>
        <taxon>Multicrustacea</taxon>
        <taxon>Malacostraca</taxon>
        <taxon>Eumalacostraca</taxon>
        <taxon>Eucarida</taxon>
        <taxon>Decapoda</taxon>
        <taxon>Pleocyemata</taxon>
        <taxon>Caridea</taxon>
        <taxon>Atyoidea</taxon>
        <taxon>Atyidae</taxon>
        <taxon>Halocaridina</taxon>
    </lineage>
</organism>
<gene>
    <name evidence="1" type="ORF">SK128_015933</name>
</gene>
<name>A0AAN8WMH8_HALRR</name>
<dbReference type="Proteomes" id="UP001381693">
    <property type="component" value="Unassembled WGS sequence"/>
</dbReference>
<comment type="caution">
    <text evidence="1">The sequence shown here is derived from an EMBL/GenBank/DDBJ whole genome shotgun (WGS) entry which is preliminary data.</text>
</comment>
<keyword evidence="2" id="KW-1185">Reference proteome</keyword>
<sequence>MAEEERETQIITVHYLSFGGQRLFVHWPIGRILIPNDNPSSCKLIPACSASTVVPNDN</sequence>
<dbReference type="EMBL" id="JAXCGZ010017104">
    <property type="protein sequence ID" value="KAK7068850.1"/>
    <property type="molecule type" value="Genomic_DNA"/>
</dbReference>